<accession>A0ABW8Z045</accession>
<keyword evidence="3" id="KW-1185">Reference proteome</keyword>
<dbReference type="PANTHER" id="PTHR18640:SF5">
    <property type="entry name" value="SODIUM_BILE ACID COTRANSPORTER 7"/>
    <property type="match status" value="1"/>
</dbReference>
<dbReference type="PIRSF" id="PIRSF026166">
    <property type="entry name" value="UCP026166"/>
    <property type="match status" value="1"/>
</dbReference>
<evidence type="ECO:0000256" key="1">
    <source>
        <dbReference type="SAM" id="Phobius"/>
    </source>
</evidence>
<organism evidence="2 3">
    <name type="scientific">Flavobacterium rhizosphaerae</name>
    <dbReference type="NCBI Taxonomy" id="3163298"/>
    <lineage>
        <taxon>Bacteria</taxon>
        <taxon>Pseudomonadati</taxon>
        <taxon>Bacteroidota</taxon>
        <taxon>Flavobacteriia</taxon>
        <taxon>Flavobacteriales</taxon>
        <taxon>Flavobacteriaceae</taxon>
        <taxon>Flavobacterium</taxon>
    </lineage>
</organism>
<protein>
    <submittedName>
        <fullName evidence="2">Bile acid:sodium symporter family protein</fullName>
    </submittedName>
</protein>
<evidence type="ECO:0000313" key="2">
    <source>
        <dbReference type="EMBL" id="MFL9844987.1"/>
    </source>
</evidence>
<dbReference type="EMBL" id="JBELPZ010000011">
    <property type="protein sequence ID" value="MFL9844987.1"/>
    <property type="molecule type" value="Genomic_DNA"/>
</dbReference>
<dbReference type="PANTHER" id="PTHR18640">
    <property type="entry name" value="SOLUTE CARRIER FAMILY 10 MEMBER 7"/>
    <property type="match status" value="1"/>
</dbReference>
<feature type="transmembrane region" description="Helical" evidence="1">
    <location>
        <begin position="287"/>
        <end position="309"/>
    </location>
</feature>
<dbReference type="Pfam" id="PF13593">
    <property type="entry name" value="SBF_like"/>
    <property type="match status" value="1"/>
</dbReference>
<sequence length="324" mass="35376">MKIKFNGFVFALIAAIFVAYLLPTGPEILHLHTVTDIGIGLIFFFYGLKLSFSEIKKGLSNYKLHLLIQLSTFILFPVVILLAKPLLVNLLGELFWVGLFFMAALPSTVSSSVVMVSLAKGNVPAAIFNASISGLIGLAVTPLWIGLIVNEVQGISFMDILPKLLMQIIIPITLGILLNGKLGHIAKKHSKKISTFDKCIIVLIVYSSFSESFTSNLFAGLEWIQFAYLFAAIMILFLVVMFLMNSFSKALGFTTEDRITALFCGSKKSLVHGSVMVKVIFGDSPNGGIYILPVMLYHISQIIIIAIIAERLGKRNIKSAGAVA</sequence>
<feature type="transmembrane region" description="Helical" evidence="1">
    <location>
        <begin position="126"/>
        <end position="148"/>
    </location>
</feature>
<feature type="transmembrane region" description="Helical" evidence="1">
    <location>
        <begin position="28"/>
        <end position="52"/>
    </location>
</feature>
<feature type="transmembrane region" description="Helical" evidence="1">
    <location>
        <begin position="160"/>
        <end position="178"/>
    </location>
</feature>
<keyword evidence="1" id="KW-0472">Membrane</keyword>
<feature type="transmembrane region" description="Helical" evidence="1">
    <location>
        <begin position="95"/>
        <end position="119"/>
    </location>
</feature>
<gene>
    <name evidence="2" type="ORF">ABS766_11210</name>
</gene>
<reference evidence="2 3" key="1">
    <citation type="submission" date="2024-06" db="EMBL/GenBank/DDBJ databases">
        <authorList>
            <person name="Kaempfer P."/>
            <person name="Viver T."/>
        </authorList>
    </citation>
    <scope>NUCLEOTIDE SEQUENCE [LARGE SCALE GENOMIC DNA]</scope>
    <source>
        <strain evidence="2 3">ST-119</strain>
    </source>
</reference>
<feature type="transmembrane region" description="Helical" evidence="1">
    <location>
        <begin position="64"/>
        <end position="83"/>
    </location>
</feature>
<name>A0ABW8Z045_9FLAO</name>
<dbReference type="RefSeq" id="WP_408085249.1">
    <property type="nucleotide sequence ID" value="NZ_JBELPZ010000011.1"/>
</dbReference>
<feature type="transmembrane region" description="Helical" evidence="1">
    <location>
        <begin position="5"/>
        <end position="22"/>
    </location>
</feature>
<dbReference type="Gene3D" id="1.20.1530.20">
    <property type="match status" value="1"/>
</dbReference>
<feature type="transmembrane region" description="Helical" evidence="1">
    <location>
        <begin position="199"/>
        <end position="219"/>
    </location>
</feature>
<evidence type="ECO:0000313" key="3">
    <source>
        <dbReference type="Proteomes" id="UP001629156"/>
    </source>
</evidence>
<keyword evidence="1" id="KW-0812">Transmembrane</keyword>
<dbReference type="Proteomes" id="UP001629156">
    <property type="component" value="Unassembled WGS sequence"/>
</dbReference>
<comment type="caution">
    <text evidence="2">The sequence shown here is derived from an EMBL/GenBank/DDBJ whole genome shotgun (WGS) entry which is preliminary data.</text>
</comment>
<keyword evidence="1" id="KW-1133">Transmembrane helix</keyword>
<dbReference type="InterPro" id="IPR016833">
    <property type="entry name" value="Put_Na-Bile_cotransptr"/>
</dbReference>
<dbReference type="InterPro" id="IPR038770">
    <property type="entry name" value="Na+/solute_symporter_sf"/>
</dbReference>
<feature type="transmembrane region" description="Helical" evidence="1">
    <location>
        <begin position="225"/>
        <end position="247"/>
    </location>
</feature>
<proteinExistence type="predicted"/>